<reference evidence="1 2" key="1">
    <citation type="journal article" date="2024" name="G3 (Bethesda)">
        <title>Genome assembly of Hibiscus sabdariffa L. provides insights into metabolisms of medicinal natural products.</title>
        <authorList>
            <person name="Kim T."/>
        </authorList>
    </citation>
    <scope>NUCLEOTIDE SEQUENCE [LARGE SCALE GENOMIC DNA]</scope>
    <source>
        <strain evidence="1">TK-2024</strain>
        <tissue evidence="1">Old leaves</tissue>
    </source>
</reference>
<gene>
    <name evidence="1" type="ORF">V6N12_001556</name>
</gene>
<comment type="caution">
    <text evidence="1">The sequence shown here is derived from an EMBL/GenBank/DDBJ whole genome shotgun (WGS) entry which is preliminary data.</text>
</comment>
<dbReference type="EMBL" id="JBBPBM010000323">
    <property type="protein sequence ID" value="KAK8497242.1"/>
    <property type="molecule type" value="Genomic_DNA"/>
</dbReference>
<name>A0ABR2AUA1_9ROSI</name>
<proteinExistence type="predicted"/>
<evidence type="ECO:0000313" key="1">
    <source>
        <dbReference type="EMBL" id="KAK8497242.1"/>
    </source>
</evidence>
<sequence length="68" mass="7725">MVERDHEGEDVAIKNCEVMEDESMDINGSLHVLQPSPKIKSKLKGEGVRETDKQVTGQVIHITREFDF</sequence>
<organism evidence="1 2">
    <name type="scientific">Hibiscus sabdariffa</name>
    <name type="common">roselle</name>
    <dbReference type="NCBI Taxonomy" id="183260"/>
    <lineage>
        <taxon>Eukaryota</taxon>
        <taxon>Viridiplantae</taxon>
        <taxon>Streptophyta</taxon>
        <taxon>Embryophyta</taxon>
        <taxon>Tracheophyta</taxon>
        <taxon>Spermatophyta</taxon>
        <taxon>Magnoliopsida</taxon>
        <taxon>eudicotyledons</taxon>
        <taxon>Gunneridae</taxon>
        <taxon>Pentapetalae</taxon>
        <taxon>rosids</taxon>
        <taxon>malvids</taxon>
        <taxon>Malvales</taxon>
        <taxon>Malvaceae</taxon>
        <taxon>Malvoideae</taxon>
        <taxon>Hibiscus</taxon>
    </lineage>
</organism>
<accession>A0ABR2AUA1</accession>
<keyword evidence="2" id="KW-1185">Reference proteome</keyword>
<evidence type="ECO:0000313" key="2">
    <source>
        <dbReference type="Proteomes" id="UP001472677"/>
    </source>
</evidence>
<dbReference type="Proteomes" id="UP001472677">
    <property type="component" value="Unassembled WGS sequence"/>
</dbReference>
<protein>
    <submittedName>
        <fullName evidence="1">Uncharacterized protein</fullName>
    </submittedName>
</protein>